<evidence type="ECO:0000259" key="1">
    <source>
        <dbReference type="PROSITE" id="PS50141"/>
    </source>
</evidence>
<organism evidence="2 3">
    <name type="scientific">Sungouiella intermedia</name>
    <dbReference type="NCBI Taxonomy" id="45354"/>
    <lineage>
        <taxon>Eukaryota</taxon>
        <taxon>Fungi</taxon>
        <taxon>Dikarya</taxon>
        <taxon>Ascomycota</taxon>
        <taxon>Saccharomycotina</taxon>
        <taxon>Pichiomycetes</taxon>
        <taxon>Metschnikowiaceae</taxon>
        <taxon>Sungouiella</taxon>
    </lineage>
</organism>
<dbReference type="Pfam" id="PF02137">
    <property type="entry name" value="A_deamin"/>
    <property type="match status" value="1"/>
</dbReference>
<dbReference type="GO" id="GO:0003723">
    <property type="term" value="F:RNA binding"/>
    <property type="evidence" value="ECO:0007669"/>
    <property type="project" value="InterPro"/>
</dbReference>
<gene>
    <name evidence="2" type="ORF">SAMEA4029009_CIC11G00000001744</name>
</gene>
<dbReference type="GO" id="GO:0043829">
    <property type="term" value="F:tRNA-specific adenosine-37 deaminase activity"/>
    <property type="evidence" value="ECO:0007669"/>
    <property type="project" value="TreeGrafter"/>
</dbReference>
<dbReference type="AlphaFoldDB" id="A0A1L0DPJ8"/>
<dbReference type="GO" id="GO:0002100">
    <property type="term" value="P:tRNA wobble adenosine to inosine editing"/>
    <property type="evidence" value="ECO:0007669"/>
    <property type="project" value="InterPro"/>
</dbReference>
<proteinExistence type="predicted"/>
<dbReference type="PROSITE" id="PS50141">
    <property type="entry name" value="A_DEAMIN_EDITASE"/>
    <property type="match status" value="1"/>
</dbReference>
<sequence length="362" mass="40751">MDLPNRIASAVVTAFDALDKSGKPTVRSNGTKEWSVLAGLVAIHQDSVSVLTLATGVKSMPDSVREYSDGWIVHDNHAEILCLRAFNWILVDEAVRLSKKVGDKHELILLCEDIDGKRPFRLKNDVSLALYISEPPCGDASMSVVSSNCADSWEPPAKKLKVMRGRAHFNKVGIVRTKPGRADSLVTYSKSCSDKLCLKQFIGILNCVTSQLVLPIYLDYLVLQRAKYNKTDFHRCFNERLQSNPPASQQLKVLLFDSDKYQFHKSDHASPLPLSIVYCVPTKTKEVLNNGVKNGAYVKKKPPKPTGASMLCKRKMYSHAKEMVGNVRKYDELKIDRREDKEHAWKQFDSWPRTSKEDIELG</sequence>
<dbReference type="PANTHER" id="PTHR47803">
    <property type="entry name" value="TRNA-SPECIFIC ADENOSINE DEAMINASE 1"/>
    <property type="match status" value="1"/>
</dbReference>
<feature type="domain" description="A to I editase" evidence="1">
    <location>
        <begin position="52"/>
        <end position="344"/>
    </location>
</feature>
<dbReference type="InterPro" id="IPR042935">
    <property type="entry name" value="Tad1"/>
</dbReference>
<evidence type="ECO:0000313" key="3">
    <source>
        <dbReference type="Proteomes" id="UP000182259"/>
    </source>
</evidence>
<dbReference type="Proteomes" id="UP000182259">
    <property type="component" value="Chromosome VI"/>
</dbReference>
<dbReference type="PANTHER" id="PTHR47803:SF1">
    <property type="entry name" value="TRNA-SPECIFIC ADENOSINE DEAMINASE 1"/>
    <property type="match status" value="1"/>
</dbReference>
<name>A0A1L0DPJ8_9ASCO</name>
<evidence type="ECO:0000313" key="2">
    <source>
        <dbReference type="EMBL" id="SGZ58492.1"/>
    </source>
</evidence>
<dbReference type="InterPro" id="IPR002466">
    <property type="entry name" value="A_deamin"/>
</dbReference>
<dbReference type="EMBL" id="LT635769">
    <property type="protein sequence ID" value="SGZ58492.1"/>
    <property type="molecule type" value="Genomic_DNA"/>
</dbReference>
<protein>
    <submittedName>
        <fullName evidence="2">CIC11C00000001744</fullName>
    </submittedName>
</protein>
<dbReference type="SMART" id="SM00552">
    <property type="entry name" value="ADEAMc"/>
    <property type="match status" value="1"/>
</dbReference>
<reference evidence="2 3" key="1">
    <citation type="submission" date="2016-10" db="EMBL/GenBank/DDBJ databases">
        <authorList>
            <person name="de Groot N.N."/>
        </authorList>
    </citation>
    <scope>NUCLEOTIDE SEQUENCE [LARGE SCALE GENOMIC DNA]</scope>
    <source>
        <strain evidence="2 3">PYCC 4715</strain>
    </source>
</reference>
<accession>A0A1L0DPJ8</accession>